<dbReference type="AlphaFoldDB" id="A0AAV5HG14"/>
<protein>
    <submittedName>
        <fullName evidence="1">Uncharacterized protein</fullName>
    </submittedName>
</protein>
<dbReference type="GO" id="GO:0005737">
    <property type="term" value="C:cytoplasm"/>
    <property type="evidence" value="ECO:0007669"/>
    <property type="project" value="UniProtKB-ARBA"/>
</dbReference>
<name>A0AAV5HG14_9ROSI</name>
<evidence type="ECO:0000313" key="2">
    <source>
        <dbReference type="Proteomes" id="UP001054252"/>
    </source>
</evidence>
<accession>A0AAV5HG14</accession>
<organism evidence="1 2">
    <name type="scientific">Rubroshorea leprosula</name>
    <dbReference type="NCBI Taxonomy" id="152421"/>
    <lineage>
        <taxon>Eukaryota</taxon>
        <taxon>Viridiplantae</taxon>
        <taxon>Streptophyta</taxon>
        <taxon>Embryophyta</taxon>
        <taxon>Tracheophyta</taxon>
        <taxon>Spermatophyta</taxon>
        <taxon>Magnoliopsida</taxon>
        <taxon>eudicotyledons</taxon>
        <taxon>Gunneridae</taxon>
        <taxon>Pentapetalae</taxon>
        <taxon>rosids</taxon>
        <taxon>malvids</taxon>
        <taxon>Malvales</taxon>
        <taxon>Dipterocarpaceae</taxon>
        <taxon>Rubroshorea</taxon>
    </lineage>
</organism>
<reference evidence="1 2" key="1">
    <citation type="journal article" date="2021" name="Commun. Biol.">
        <title>The genome of Shorea leprosula (Dipterocarpaceae) highlights the ecological relevance of drought in aseasonal tropical rainforests.</title>
        <authorList>
            <person name="Ng K.K.S."/>
            <person name="Kobayashi M.J."/>
            <person name="Fawcett J.A."/>
            <person name="Hatakeyama M."/>
            <person name="Paape T."/>
            <person name="Ng C.H."/>
            <person name="Ang C.C."/>
            <person name="Tnah L.H."/>
            <person name="Lee C.T."/>
            <person name="Nishiyama T."/>
            <person name="Sese J."/>
            <person name="O'Brien M.J."/>
            <person name="Copetti D."/>
            <person name="Mohd Noor M.I."/>
            <person name="Ong R.C."/>
            <person name="Putra M."/>
            <person name="Sireger I.Z."/>
            <person name="Indrioko S."/>
            <person name="Kosugi Y."/>
            <person name="Izuno A."/>
            <person name="Isagi Y."/>
            <person name="Lee S.L."/>
            <person name="Shimizu K.K."/>
        </authorList>
    </citation>
    <scope>NUCLEOTIDE SEQUENCE [LARGE SCALE GENOMIC DNA]</scope>
    <source>
        <strain evidence="1">214</strain>
    </source>
</reference>
<dbReference type="Proteomes" id="UP001054252">
    <property type="component" value="Unassembled WGS sequence"/>
</dbReference>
<proteinExistence type="predicted"/>
<dbReference type="Gene3D" id="1.20.5.110">
    <property type="match status" value="1"/>
</dbReference>
<evidence type="ECO:0000313" key="1">
    <source>
        <dbReference type="EMBL" id="GKU86096.1"/>
    </source>
</evidence>
<sequence>MRRKMWFQNMKIKLIVFGILIALILIIVLSICHSAGCGR</sequence>
<dbReference type="EMBL" id="BPVZ01000001">
    <property type="protein sequence ID" value="GKU86096.1"/>
    <property type="molecule type" value="Genomic_DNA"/>
</dbReference>
<comment type="caution">
    <text evidence="1">The sequence shown here is derived from an EMBL/GenBank/DDBJ whole genome shotgun (WGS) entry which is preliminary data.</text>
</comment>
<keyword evidence="2" id="KW-1185">Reference proteome</keyword>
<gene>
    <name evidence="1" type="ORF">SLEP1_g665</name>
</gene>